<feature type="compositionally biased region" description="Low complexity" evidence="1">
    <location>
        <begin position="190"/>
        <end position="306"/>
    </location>
</feature>
<dbReference type="AlphaFoldDB" id="A0A1H5XBU4"/>
<keyword evidence="2" id="KW-0812">Transmembrane</keyword>
<evidence type="ECO:0000313" key="4">
    <source>
        <dbReference type="Proteomes" id="UP000236726"/>
    </source>
</evidence>
<feature type="transmembrane region" description="Helical" evidence="2">
    <location>
        <begin position="12"/>
        <end position="32"/>
    </location>
</feature>
<reference evidence="3 4" key="1">
    <citation type="submission" date="2016-10" db="EMBL/GenBank/DDBJ databases">
        <authorList>
            <person name="de Groot N.N."/>
        </authorList>
    </citation>
    <scope>NUCLEOTIDE SEQUENCE [LARGE SCALE GENOMIC DNA]</scope>
    <source>
        <strain evidence="3 4">D15d</strain>
    </source>
</reference>
<accession>A0A1H5XBU4</accession>
<name>A0A1H5XBU4_9FIRM</name>
<evidence type="ECO:0000256" key="1">
    <source>
        <dbReference type="SAM" id="MobiDB-lite"/>
    </source>
</evidence>
<keyword evidence="4" id="KW-1185">Reference proteome</keyword>
<dbReference type="PANTHER" id="PTHR34008:SF2">
    <property type="entry name" value="REPETITIVE PROLINE-RICH CELL WALL PROTEIN 1"/>
    <property type="match status" value="1"/>
</dbReference>
<evidence type="ECO:0000313" key="3">
    <source>
        <dbReference type="EMBL" id="SEG09212.1"/>
    </source>
</evidence>
<keyword evidence="2" id="KW-0472">Membrane</keyword>
<dbReference type="Proteomes" id="UP000236726">
    <property type="component" value="Unassembled WGS sequence"/>
</dbReference>
<gene>
    <name evidence="3" type="ORF">SAMN05216537_12612</name>
</gene>
<feature type="transmembrane region" description="Helical" evidence="2">
    <location>
        <begin position="87"/>
        <end position="108"/>
    </location>
</feature>
<keyword evidence="2" id="KW-1133">Transmembrane helix</keyword>
<feature type="transmembrane region" description="Helical" evidence="2">
    <location>
        <begin position="52"/>
        <end position="75"/>
    </location>
</feature>
<organism evidence="3 4">
    <name type="scientific">Lachnospira multipara</name>
    <dbReference type="NCBI Taxonomy" id="28051"/>
    <lineage>
        <taxon>Bacteria</taxon>
        <taxon>Bacillati</taxon>
        <taxon>Bacillota</taxon>
        <taxon>Clostridia</taxon>
        <taxon>Lachnospirales</taxon>
        <taxon>Lachnospiraceae</taxon>
        <taxon>Lachnospira</taxon>
    </lineage>
</organism>
<feature type="transmembrane region" description="Helical" evidence="2">
    <location>
        <begin position="128"/>
        <end position="153"/>
    </location>
</feature>
<dbReference type="PANTHER" id="PTHR34008">
    <property type="entry name" value="REPETITIVE PROLINE-RICH CELL WALL PROTEIN 1"/>
    <property type="match status" value="1"/>
</dbReference>
<sequence length="306" mass="34480">MNQFNLKRTNIVGFCAAILAFIFAFLPIKRVVLDASELEDWLEEGYKTSYNLINYNFFGTLFLIVIIALIVLFVIQALGKSNPVLNAVTTIITIAAFVVFILAVIVSNDDVKQSEKLIDAYKAWFGNIIQIKFGAGFVLELIVTIILAASYWINECVIIPYVYKAVQYRPVLNPFAALTNGRPGYGATNAQFQGQPQYGQPGQFQGQPQQYGQPQYQQPQQQYGQPGQFQGQPQQYGQPQYQQPQQQYGQPGQFQGQPQQQYGQPQYQQPQQQYGQPQQAQPQNPQATQANPNQQNQSFGGFNNQQ</sequence>
<dbReference type="RefSeq" id="WP_146058886.1">
    <property type="nucleotide sequence ID" value="NZ_FNUL01000026.1"/>
</dbReference>
<proteinExistence type="predicted"/>
<dbReference type="EMBL" id="FNUL01000026">
    <property type="protein sequence ID" value="SEG09212.1"/>
    <property type="molecule type" value="Genomic_DNA"/>
</dbReference>
<feature type="region of interest" description="Disordered" evidence="1">
    <location>
        <begin position="188"/>
        <end position="306"/>
    </location>
</feature>
<evidence type="ECO:0000256" key="2">
    <source>
        <dbReference type="SAM" id="Phobius"/>
    </source>
</evidence>
<protein>
    <submittedName>
        <fullName evidence="3">Uncharacterized protein</fullName>
    </submittedName>
</protein>